<evidence type="ECO:0000256" key="1">
    <source>
        <dbReference type="ARBA" id="ARBA00022670"/>
    </source>
</evidence>
<reference evidence="11" key="1">
    <citation type="submission" date="2020-03" db="EMBL/GenBank/DDBJ databases">
        <title>A mixture of massive structural variations and highly conserved coding sequences in Ustilaginoidea virens genome.</title>
        <authorList>
            <person name="Zhang K."/>
            <person name="Zhao Z."/>
            <person name="Zhang Z."/>
            <person name="Li Y."/>
            <person name="Hsiang T."/>
            <person name="Sun W."/>
        </authorList>
    </citation>
    <scope>NUCLEOTIDE SEQUENCE</scope>
    <source>
        <strain evidence="11">UV-8b</strain>
    </source>
</reference>
<dbReference type="InterPro" id="IPR036770">
    <property type="entry name" value="Ankyrin_rpt-contain_sf"/>
</dbReference>
<evidence type="ECO:0000313" key="12">
    <source>
        <dbReference type="Proteomes" id="UP000027002"/>
    </source>
</evidence>
<feature type="region of interest" description="Disordered" evidence="9">
    <location>
        <begin position="571"/>
        <end position="599"/>
    </location>
</feature>
<gene>
    <name evidence="11" type="ORF">UV8b_00541</name>
</gene>
<dbReference type="PROSITE" id="PS50088">
    <property type="entry name" value="ANK_REPEAT"/>
    <property type="match status" value="5"/>
</dbReference>
<dbReference type="PRINTS" id="PR00723">
    <property type="entry name" value="SUBTILISIN"/>
</dbReference>
<comment type="similarity">
    <text evidence="7 8">Belongs to the peptidase S8 family.</text>
</comment>
<evidence type="ECO:0000256" key="5">
    <source>
        <dbReference type="ARBA" id="ARBA00023043"/>
    </source>
</evidence>
<feature type="repeat" description="ANK" evidence="6">
    <location>
        <begin position="140"/>
        <end position="172"/>
    </location>
</feature>
<dbReference type="GeneID" id="66061319"/>
<keyword evidence="2" id="KW-0677">Repeat</keyword>
<dbReference type="PROSITE" id="PS00137">
    <property type="entry name" value="SUBTILASE_HIS"/>
    <property type="match status" value="1"/>
</dbReference>
<feature type="active site" description="Charge relay system" evidence="7">
    <location>
        <position position="717"/>
    </location>
</feature>
<dbReference type="InterPro" id="IPR036852">
    <property type="entry name" value="Peptidase_S8/S53_dom_sf"/>
</dbReference>
<dbReference type="EMBL" id="CP072753">
    <property type="protein sequence ID" value="QUC16300.1"/>
    <property type="molecule type" value="Genomic_DNA"/>
</dbReference>
<dbReference type="GO" id="GO:0004252">
    <property type="term" value="F:serine-type endopeptidase activity"/>
    <property type="evidence" value="ECO:0007669"/>
    <property type="project" value="UniProtKB-UniRule"/>
</dbReference>
<organism evidence="11 12">
    <name type="scientific">Ustilaginoidea virens</name>
    <name type="common">Rice false smut fungus</name>
    <name type="synonym">Villosiclava virens</name>
    <dbReference type="NCBI Taxonomy" id="1159556"/>
    <lineage>
        <taxon>Eukaryota</taxon>
        <taxon>Fungi</taxon>
        <taxon>Dikarya</taxon>
        <taxon>Ascomycota</taxon>
        <taxon>Pezizomycotina</taxon>
        <taxon>Sordariomycetes</taxon>
        <taxon>Hypocreomycetidae</taxon>
        <taxon>Hypocreales</taxon>
        <taxon>Clavicipitaceae</taxon>
        <taxon>Ustilaginoidea</taxon>
    </lineage>
</organism>
<evidence type="ECO:0000259" key="10">
    <source>
        <dbReference type="Pfam" id="PF00082"/>
    </source>
</evidence>
<dbReference type="SMART" id="SM00248">
    <property type="entry name" value="ANK"/>
    <property type="match status" value="7"/>
</dbReference>
<evidence type="ECO:0000256" key="2">
    <source>
        <dbReference type="ARBA" id="ARBA00022737"/>
    </source>
</evidence>
<proteinExistence type="inferred from homology"/>
<feature type="active site" description="Charge relay system" evidence="7">
    <location>
        <position position="490"/>
    </location>
</feature>
<feature type="active site" description="Charge relay system" evidence="7">
    <location>
        <position position="549"/>
    </location>
</feature>
<evidence type="ECO:0000256" key="7">
    <source>
        <dbReference type="PROSITE-ProRule" id="PRU01240"/>
    </source>
</evidence>
<dbReference type="Proteomes" id="UP000027002">
    <property type="component" value="Chromosome 1"/>
</dbReference>
<dbReference type="GO" id="GO:0006508">
    <property type="term" value="P:proteolysis"/>
    <property type="evidence" value="ECO:0007669"/>
    <property type="project" value="UniProtKB-KW"/>
</dbReference>
<dbReference type="AlphaFoldDB" id="A0A8E5HIY9"/>
<dbReference type="InterPro" id="IPR023827">
    <property type="entry name" value="Peptidase_S8_Asp-AS"/>
</dbReference>
<evidence type="ECO:0000256" key="8">
    <source>
        <dbReference type="RuleBase" id="RU003355"/>
    </source>
</evidence>
<dbReference type="SUPFAM" id="SSF52743">
    <property type="entry name" value="Subtilisin-like"/>
    <property type="match status" value="1"/>
</dbReference>
<dbReference type="Pfam" id="PF12796">
    <property type="entry name" value="Ank_2"/>
    <property type="match status" value="2"/>
</dbReference>
<name>A0A8E5HIY9_USTVR</name>
<feature type="repeat" description="ANK" evidence="6">
    <location>
        <begin position="320"/>
        <end position="352"/>
    </location>
</feature>
<dbReference type="InterPro" id="IPR000209">
    <property type="entry name" value="Peptidase_S8/S53_dom"/>
</dbReference>
<feature type="repeat" description="ANK" evidence="6">
    <location>
        <begin position="102"/>
        <end position="134"/>
    </location>
</feature>
<dbReference type="SUPFAM" id="SSF48403">
    <property type="entry name" value="Ankyrin repeat"/>
    <property type="match status" value="1"/>
</dbReference>
<keyword evidence="12" id="KW-1185">Reference proteome</keyword>
<dbReference type="PROSITE" id="PS50297">
    <property type="entry name" value="ANK_REP_REGION"/>
    <property type="match status" value="4"/>
</dbReference>
<feature type="repeat" description="ANK" evidence="6">
    <location>
        <begin position="69"/>
        <end position="101"/>
    </location>
</feature>
<evidence type="ECO:0000313" key="11">
    <source>
        <dbReference type="EMBL" id="QUC16300.1"/>
    </source>
</evidence>
<dbReference type="Gene3D" id="1.25.40.20">
    <property type="entry name" value="Ankyrin repeat-containing domain"/>
    <property type="match status" value="2"/>
</dbReference>
<dbReference type="InterPro" id="IPR002110">
    <property type="entry name" value="Ankyrin_rpt"/>
</dbReference>
<evidence type="ECO:0000256" key="9">
    <source>
        <dbReference type="SAM" id="MobiDB-lite"/>
    </source>
</evidence>
<feature type="domain" description="Peptidase S8/S53" evidence="10">
    <location>
        <begin position="484"/>
        <end position="754"/>
    </location>
</feature>
<dbReference type="PROSITE" id="PS00136">
    <property type="entry name" value="SUBTILASE_ASP"/>
    <property type="match status" value="1"/>
</dbReference>
<keyword evidence="5 6" id="KW-0040">ANK repeat</keyword>
<evidence type="ECO:0000256" key="4">
    <source>
        <dbReference type="ARBA" id="ARBA00022825"/>
    </source>
</evidence>
<dbReference type="PROSITE" id="PS51892">
    <property type="entry name" value="SUBTILASE"/>
    <property type="match status" value="1"/>
</dbReference>
<feature type="repeat" description="ANK" evidence="6">
    <location>
        <begin position="287"/>
        <end position="319"/>
    </location>
</feature>
<dbReference type="InterPro" id="IPR022398">
    <property type="entry name" value="Peptidase_S8_His-AS"/>
</dbReference>
<keyword evidence="3 7" id="KW-0378">Hydrolase</keyword>
<accession>A0A8E5HIY9</accession>
<keyword evidence="1 7" id="KW-0645">Protease</keyword>
<dbReference type="PANTHER" id="PTHR24173">
    <property type="entry name" value="ANKYRIN REPEAT CONTAINING"/>
    <property type="match status" value="1"/>
</dbReference>
<evidence type="ECO:0000256" key="3">
    <source>
        <dbReference type="ARBA" id="ARBA00022801"/>
    </source>
</evidence>
<dbReference type="PROSITE" id="PS00138">
    <property type="entry name" value="SUBTILASE_SER"/>
    <property type="match status" value="1"/>
</dbReference>
<dbReference type="PRINTS" id="PR01415">
    <property type="entry name" value="ANKYRIN"/>
</dbReference>
<dbReference type="RefSeq" id="XP_042993973.1">
    <property type="nucleotide sequence ID" value="XM_043138039.1"/>
</dbReference>
<keyword evidence="4 7" id="KW-0720">Serine protease</keyword>
<dbReference type="Pfam" id="PF00082">
    <property type="entry name" value="Peptidase_S8"/>
    <property type="match status" value="1"/>
</dbReference>
<dbReference type="InterPro" id="IPR015500">
    <property type="entry name" value="Peptidase_S8_subtilisin-rel"/>
</dbReference>
<feature type="region of interest" description="Disordered" evidence="9">
    <location>
        <begin position="383"/>
        <end position="424"/>
    </location>
</feature>
<dbReference type="PANTHER" id="PTHR24173:SF83">
    <property type="entry name" value="SOCS BOX DOMAIN-CONTAINING PROTEIN"/>
    <property type="match status" value="1"/>
</dbReference>
<dbReference type="KEGG" id="uvi:66061319"/>
<dbReference type="InterPro" id="IPR023828">
    <property type="entry name" value="Peptidase_S8_Ser-AS"/>
</dbReference>
<dbReference type="OrthoDB" id="4960667at2759"/>
<feature type="compositionally biased region" description="Basic and acidic residues" evidence="9">
    <location>
        <begin position="576"/>
        <end position="592"/>
    </location>
</feature>
<protein>
    <recommendedName>
        <fullName evidence="10">Peptidase S8/S53 domain-containing protein</fullName>
    </recommendedName>
</protein>
<dbReference type="Gene3D" id="3.40.50.200">
    <property type="entry name" value="Peptidase S8/S53 domain"/>
    <property type="match status" value="1"/>
</dbReference>
<evidence type="ECO:0000256" key="6">
    <source>
        <dbReference type="PROSITE-ProRule" id="PRU00023"/>
    </source>
</evidence>
<sequence>MPDPEPTLALSKELAEFLQRHGLKPAQEPDDRGTAIHLAVRKANASFVAELLRVYRGDCVNAVDKRRIRGRTPLHSAASLGLNDIVAKLLEQGADVNARTRRRWTALMLASEAGNAETVRMLLKHEADMDAQSDPAGDRGSVSALHLAAERSSPATLLQLLWHGADVGIANSQGDTPLHFAVGALSGAAFLFLLFHGAVSAVVNKQGVSPLRLVQELPARHHGIFEHHMGCFVAGAKEQFLACVNHDVNSPDLPRAIHRAVERDMKGALVYFLHMDRYLKEVKSPGGWYRPLHVAARLGRTEQARTLVRHGAEVDCKTKRDWTPLMLAAEHGHGEIVQLLLQNGASVLLKNKDGNTAALLARRSGLAIPGLLLPAFRHVPISQVPRSGDSKPENVNKSGSNMLPVPKRGKDSREPSPGWSAEPEGELFSVTDATFGDSSRIAPQNSDYVEKLLSSLERTWYERVQWCPEDDIGKSRESDWSGPVKIAILDTGIDLDHEDFQRPARRRSKIGKAAVRRLPEQPQRERIKAWKNFVGKPGEEADVTDTIGHGTHIAGIVLAIAPRAELYVAKVSSGEDQSRAKKNADDSGESPRRTSGRPVQEALQWAIDQGVDIINLSLGFPHESSYELTKTLEEANYKDIIVLAAAANHGNREAISWPARDRDLSLCVTSGDEYNNLSRFAPGASKDLPVFITHGEHVSSQWPTNLGGGFRSMSGTSVSTPIAAGMTAMILAFLNTTSAWSPEQKRQWLDRSTERRLRGTRGMGRLLAHICRDRSGLKVLSPKLLWEENPEAGPLKALSLVSQAFTLPG</sequence>